<dbReference type="Gramene" id="ERN05688">
    <property type="protein sequence ID" value="ERN05688"/>
    <property type="gene ID" value="AMTR_s00006p00201570"/>
</dbReference>
<name>W1PCM2_AMBTC</name>
<dbReference type="Proteomes" id="UP000017836">
    <property type="component" value="Unassembled WGS sequence"/>
</dbReference>
<protein>
    <submittedName>
        <fullName evidence="1">Uncharacterized protein</fullName>
    </submittedName>
</protein>
<dbReference type="HOGENOM" id="CLU_1629291_0_0_1"/>
<dbReference type="EMBL" id="KI393980">
    <property type="protein sequence ID" value="ERN05688.1"/>
    <property type="molecule type" value="Genomic_DNA"/>
</dbReference>
<evidence type="ECO:0000313" key="1">
    <source>
        <dbReference type="EMBL" id="ERN05688.1"/>
    </source>
</evidence>
<accession>W1PCM2</accession>
<dbReference type="AlphaFoldDB" id="W1PCM2"/>
<keyword evidence="2" id="KW-1185">Reference proteome</keyword>
<proteinExistence type="predicted"/>
<sequence length="163" mass="18182">MDELSNDRDMTWSHACAGRHTRTTSCAEHKAYGAQGAGSAGRMERRAHGAQGAWSVGRMERKAHGAHAVLIVEVVCGRWNGSARRKVRHFDGGRFDSRSNEALSGNKHSSSRDARCFCDEPIIRRGFNKNNSMWGFGWDCGQMKCCQESATMGRFLVDQIECR</sequence>
<reference evidence="2" key="1">
    <citation type="journal article" date="2013" name="Science">
        <title>The Amborella genome and the evolution of flowering plants.</title>
        <authorList>
            <consortium name="Amborella Genome Project"/>
        </authorList>
    </citation>
    <scope>NUCLEOTIDE SEQUENCE [LARGE SCALE GENOMIC DNA]</scope>
</reference>
<gene>
    <name evidence="1" type="ORF">AMTR_s00006p00201570</name>
</gene>
<evidence type="ECO:0000313" key="2">
    <source>
        <dbReference type="Proteomes" id="UP000017836"/>
    </source>
</evidence>
<organism evidence="1 2">
    <name type="scientific">Amborella trichopoda</name>
    <dbReference type="NCBI Taxonomy" id="13333"/>
    <lineage>
        <taxon>Eukaryota</taxon>
        <taxon>Viridiplantae</taxon>
        <taxon>Streptophyta</taxon>
        <taxon>Embryophyta</taxon>
        <taxon>Tracheophyta</taxon>
        <taxon>Spermatophyta</taxon>
        <taxon>Magnoliopsida</taxon>
        <taxon>Amborellales</taxon>
        <taxon>Amborellaceae</taxon>
        <taxon>Amborella</taxon>
    </lineage>
</organism>